<gene>
    <name evidence="1" type="ORF">GCM10010937_01000</name>
</gene>
<organism evidence="1 2">
    <name type="scientific">Gluconobacter japonicus</name>
    <dbReference type="NCBI Taxonomy" id="376620"/>
    <lineage>
        <taxon>Bacteria</taxon>
        <taxon>Pseudomonadati</taxon>
        <taxon>Pseudomonadota</taxon>
        <taxon>Alphaproteobacteria</taxon>
        <taxon>Acetobacterales</taxon>
        <taxon>Acetobacteraceae</taxon>
        <taxon>Gluconobacter</taxon>
    </lineage>
</organism>
<proteinExistence type="predicted"/>
<dbReference type="Proteomes" id="UP001156613">
    <property type="component" value="Unassembled WGS sequence"/>
</dbReference>
<dbReference type="RefSeq" id="WP_062502408.1">
    <property type="nucleotide sequence ID" value="NZ_BEWO01000027.1"/>
</dbReference>
<protein>
    <submittedName>
        <fullName evidence="1">Uncharacterized protein</fullName>
    </submittedName>
</protein>
<reference evidence="2" key="1">
    <citation type="journal article" date="2019" name="Int. J. Syst. Evol. Microbiol.">
        <title>The Global Catalogue of Microorganisms (GCM) 10K type strain sequencing project: providing services to taxonomists for standard genome sequencing and annotation.</title>
        <authorList>
            <consortium name="The Broad Institute Genomics Platform"/>
            <consortium name="The Broad Institute Genome Sequencing Center for Infectious Disease"/>
            <person name="Wu L."/>
            <person name="Ma J."/>
        </authorList>
    </citation>
    <scope>NUCLEOTIDE SEQUENCE [LARGE SCALE GENOMIC DNA]</scope>
    <source>
        <strain evidence="2">NBRC 3271</strain>
    </source>
</reference>
<evidence type="ECO:0000313" key="1">
    <source>
        <dbReference type="EMBL" id="GLQ58299.1"/>
    </source>
</evidence>
<dbReference type="EMBL" id="BSNT01000009">
    <property type="protein sequence ID" value="GLQ58299.1"/>
    <property type="molecule type" value="Genomic_DNA"/>
</dbReference>
<sequence>MLIGWLARPFVFAFRPGYRAGRAGMQALSRIPADTVQKTLVLPDQDAIRSEDVATLQALEQTRARSRTLGRLFGVLMSVDLIFWSRTVFVSGADIFSPPSIVKLAMAVVLGSQFLILALTNWQARTGQAGGLLAFLSDGRNLWPR</sequence>
<evidence type="ECO:0000313" key="2">
    <source>
        <dbReference type="Proteomes" id="UP001156613"/>
    </source>
</evidence>
<name>A0ABQ5WDX1_GLUJA</name>
<comment type="caution">
    <text evidence="1">The sequence shown here is derived from an EMBL/GenBank/DDBJ whole genome shotgun (WGS) entry which is preliminary data.</text>
</comment>
<accession>A0ABQ5WDX1</accession>
<keyword evidence="2" id="KW-1185">Reference proteome</keyword>